<protein>
    <submittedName>
        <fullName evidence="1">WXG100 family type VII secretion target</fullName>
    </submittedName>
</protein>
<dbReference type="InterPro" id="IPR036689">
    <property type="entry name" value="ESAT-6-like_sf"/>
</dbReference>
<proteinExistence type="predicted"/>
<evidence type="ECO:0000313" key="2">
    <source>
        <dbReference type="Proteomes" id="UP000323454"/>
    </source>
</evidence>
<accession>A0A5B2XU36</accession>
<reference evidence="1 2" key="1">
    <citation type="submission" date="2019-09" db="EMBL/GenBank/DDBJ databases">
        <title>Goodfellowia gen. nov., a new genus of the Pseudonocardineae related to Actinoalloteichus, containing Goodfellowia coeruleoviolacea gen. nov., comb. nov. gen. nov., comb. nov.</title>
        <authorList>
            <person name="Labeda D."/>
        </authorList>
    </citation>
    <scope>NUCLEOTIDE SEQUENCE [LARGE SCALE GENOMIC DNA]</scope>
    <source>
        <strain evidence="1 2">AN110305</strain>
    </source>
</reference>
<comment type="caution">
    <text evidence="1">The sequence shown here is derived from an EMBL/GenBank/DDBJ whole genome shotgun (WGS) entry which is preliminary data.</text>
</comment>
<name>A0A5B2XU36_9PSEU</name>
<dbReference type="RefSeq" id="WP_149847576.1">
    <property type="nucleotide sequence ID" value="NZ_VUOB01000002.1"/>
</dbReference>
<keyword evidence="2" id="KW-1185">Reference proteome</keyword>
<dbReference type="SUPFAM" id="SSF140453">
    <property type="entry name" value="EsxAB dimer-like"/>
    <property type="match status" value="1"/>
</dbReference>
<dbReference type="EMBL" id="VUOB01000002">
    <property type="protein sequence ID" value="KAA2266470.1"/>
    <property type="molecule type" value="Genomic_DNA"/>
</dbReference>
<evidence type="ECO:0000313" key="1">
    <source>
        <dbReference type="EMBL" id="KAA2266470.1"/>
    </source>
</evidence>
<dbReference type="OrthoDB" id="3634552at2"/>
<dbReference type="AlphaFoldDB" id="A0A5B2XU36"/>
<reference evidence="1 2" key="2">
    <citation type="submission" date="2019-09" db="EMBL/GenBank/DDBJ databases">
        <authorList>
            <person name="Jin C."/>
        </authorList>
    </citation>
    <scope>NUCLEOTIDE SEQUENCE [LARGE SCALE GENOMIC DNA]</scope>
    <source>
        <strain evidence="1 2">AN110305</strain>
    </source>
</reference>
<organism evidence="1 2">
    <name type="scientific">Solihabitans fulvus</name>
    <dbReference type="NCBI Taxonomy" id="1892852"/>
    <lineage>
        <taxon>Bacteria</taxon>
        <taxon>Bacillati</taxon>
        <taxon>Actinomycetota</taxon>
        <taxon>Actinomycetes</taxon>
        <taxon>Pseudonocardiales</taxon>
        <taxon>Pseudonocardiaceae</taxon>
        <taxon>Solihabitans</taxon>
    </lineage>
</organism>
<sequence>MSTGQYQARPEAMRSTVGNVGGIIMQTINVALELESMLVSPSSFGMFGSAVASANTAMQGQQVAALQSLLKLLQEVNDLVKRSADDYEAADQAVSAGYGGHSTGGSTPSSMWSSPTASQLATYALNDSVGVGGEPHSVGNVLDYMGRVGLGDLGTKPITDVQFHDVDGFANWLDASPDNQARVGVIGVYSGTVRDLGDVPGGVHGGDVVVVDSRNVADPSQHVIGIAGTGGQLYNHGPISPDFGGLANVRIYRPMSAPVWV</sequence>
<gene>
    <name evidence="1" type="ORF">F0L68_01615</name>
</gene>
<dbReference type="Proteomes" id="UP000323454">
    <property type="component" value="Unassembled WGS sequence"/>
</dbReference>